<dbReference type="GeneID" id="70293997"/>
<dbReference type="EMBL" id="MU251248">
    <property type="protein sequence ID" value="KAG9256219.1"/>
    <property type="molecule type" value="Genomic_DNA"/>
</dbReference>
<accession>A0A9P7ZQ15</accession>
<comment type="caution">
    <text evidence="2">The sequence shown here is derived from an EMBL/GenBank/DDBJ whole genome shotgun (WGS) entry which is preliminary data.</text>
</comment>
<evidence type="ECO:0000256" key="1">
    <source>
        <dbReference type="SAM" id="MobiDB-lite"/>
    </source>
</evidence>
<feature type="compositionally biased region" description="Basic and acidic residues" evidence="1">
    <location>
        <begin position="297"/>
        <end position="313"/>
    </location>
</feature>
<keyword evidence="3" id="KW-1185">Reference proteome</keyword>
<dbReference type="Proteomes" id="UP000887229">
    <property type="component" value="Unassembled WGS sequence"/>
</dbReference>
<protein>
    <submittedName>
        <fullName evidence="2">Uncharacterized protein</fullName>
    </submittedName>
</protein>
<reference evidence="2" key="1">
    <citation type="journal article" date="2021" name="IMA Fungus">
        <title>Genomic characterization of three marine fungi, including Emericellopsis atlantica sp. nov. with signatures of a generalist lifestyle and marine biomass degradation.</title>
        <authorList>
            <person name="Hagestad O.C."/>
            <person name="Hou L."/>
            <person name="Andersen J.H."/>
            <person name="Hansen E.H."/>
            <person name="Altermark B."/>
            <person name="Li C."/>
            <person name="Kuhnert E."/>
            <person name="Cox R.J."/>
            <person name="Crous P.W."/>
            <person name="Spatafora J.W."/>
            <person name="Lail K."/>
            <person name="Amirebrahimi M."/>
            <person name="Lipzen A."/>
            <person name="Pangilinan J."/>
            <person name="Andreopoulos W."/>
            <person name="Hayes R.D."/>
            <person name="Ng V."/>
            <person name="Grigoriev I.V."/>
            <person name="Jackson S.A."/>
            <person name="Sutton T.D.S."/>
            <person name="Dobson A.D.W."/>
            <person name="Rama T."/>
        </authorList>
    </citation>
    <scope>NUCLEOTIDE SEQUENCE</scope>
    <source>
        <strain evidence="2">TS7</strain>
    </source>
</reference>
<name>A0A9P7ZQ15_9HYPO</name>
<evidence type="ECO:0000313" key="2">
    <source>
        <dbReference type="EMBL" id="KAG9256219.1"/>
    </source>
</evidence>
<evidence type="ECO:0000313" key="3">
    <source>
        <dbReference type="Proteomes" id="UP000887229"/>
    </source>
</evidence>
<feature type="region of interest" description="Disordered" evidence="1">
    <location>
        <begin position="277"/>
        <end position="320"/>
    </location>
</feature>
<dbReference type="OrthoDB" id="4364812at2759"/>
<gene>
    <name evidence="2" type="ORF">F5Z01DRAFT_649484</name>
</gene>
<organism evidence="2 3">
    <name type="scientific">Emericellopsis atlantica</name>
    <dbReference type="NCBI Taxonomy" id="2614577"/>
    <lineage>
        <taxon>Eukaryota</taxon>
        <taxon>Fungi</taxon>
        <taxon>Dikarya</taxon>
        <taxon>Ascomycota</taxon>
        <taxon>Pezizomycotina</taxon>
        <taxon>Sordariomycetes</taxon>
        <taxon>Hypocreomycetidae</taxon>
        <taxon>Hypocreales</taxon>
        <taxon>Bionectriaceae</taxon>
        <taxon>Emericellopsis</taxon>
    </lineage>
</organism>
<sequence>MILCSANIHRLIPSPAAIPSTMVRERKLKKETQFGRIPFDLYALEKWDYDAPIDSDGDQWKTLVKSYLSLPRIQRRPYHEKANLFKTQKNDGSQPNLVREKINRVLRPFQTNNERNLSELCSSSNPVWVRLCYDKALESRYIEMVPSFDAHINTDMMRILDDKELYDLDDDPERLRLKLLERMPGYCDKDRSDYQANQGRSQRQNLQDLESLGDRMSSYFCFVDREAIEQDLYKIMWLDSYENCLLITKITPDELEDMTVMFGEGFSMEEAVESYGLHDSDNEGGESAADSDSEGGDEGKEEHEGSGPAEPKRKCMSAVDAAVEASRKRGRINKTSPEYKAGYKAGCDAGAASMIAAAQDIAYDTGYADGKNGRPHRKYGPNFM</sequence>
<proteinExistence type="predicted"/>
<dbReference type="AlphaFoldDB" id="A0A9P7ZQ15"/>
<dbReference type="RefSeq" id="XP_046120143.1">
    <property type="nucleotide sequence ID" value="XM_046263094.1"/>
</dbReference>